<evidence type="ECO:0000259" key="7">
    <source>
        <dbReference type="Pfam" id="PF02525"/>
    </source>
</evidence>
<dbReference type="InterPro" id="IPR050104">
    <property type="entry name" value="FMN-dep_NADH:Q_OxRdtase_AzoR1"/>
</dbReference>
<dbReference type="Gene3D" id="3.40.50.360">
    <property type="match status" value="1"/>
</dbReference>
<comment type="function">
    <text evidence="6">Quinone reductase that provides resistance to thiol-specific stress caused by electrophilic quinones.</text>
</comment>
<evidence type="ECO:0000256" key="6">
    <source>
        <dbReference type="HAMAP-Rule" id="MF_01216"/>
    </source>
</evidence>
<dbReference type="InterPro" id="IPR029039">
    <property type="entry name" value="Flavoprotein-like_sf"/>
</dbReference>
<comment type="catalytic activity">
    <reaction evidence="5">
        <text>N,N-dimethyl-1,4-phenylenediamine + anthranilate + 2 NAD(+) = 2-(4-dimethylaminophenyl)diazenylbenzoate + 2 NADH + 2 H(+)</text>
        <dbReference type="Rhea" id="RHEA:55872"/>
        <dbReference type="ChEBI" id="CHEBI:15378"/>
        <dbReference type="ChEBI" id="CHEBI:15783"/>
        <dbReference type="ChEBI" id="CHEBI:16567"/>
        <dbReference type="ChEBI" id="CHEBI:57540"/>
        <dbReference type="ChEBI" id="CHEBI:57945"/>
        <dbReference type="ChEBI" id="CHEBI:71579"/>
        <dbReference type="EC" id="1.7.1.17"/>
    </reaction>
    <physiologicalReaction direction="right-to-left" evidence="5">
        <dbReference type="Rhea" id="RHEA:55874"/>
    </physiologicalReaction>
</comment>
<evidence type="ECO:0000256" key="5">
    <source>
        <dbReference type="ARBA" id="ARBA00048542"/>
    </source>
</evidence>
<dbReference type="Pfam" id="PF02525">
    <property type="entry name" value="Flavodoxin_2"/>
    <property type="match status" value="1"/>
</dbReference>
<comment type="catalytic activity">
    <reaction evidence="6">
        <text>2 a quinone + NADH + H(+) = 2 a 1,4-benzosemiquinone + NAD(+)</text>
        <dbReference type="Rhea" id="RHEA:65952"/>
        <dbReference type="ChEBI" id="CHEBI:15378"/>
        <dbReference type="ChEBI" id="CHEBI:57540"/>
        <dbReference type="ChEBI" id="CHEBI:57945"/>
        <dbReference type="ChEBI" id="CHEBI:132124"/>
        <dbReference type="ChEBI" id="CHEBI:134225"/>
    </reaction>
</comment>
<comment type="caution">
    <text evidence="8">The sequence shown here is derived from an EMBL/GenBank/DDBJ whole genome shotgun (WGS) entry which is preliminary data.</text>
</comment>
<gene>
    <name evidence="6" type="primary">azoR</name>
    <name evidence="8" type="ORF">C683_0712</name>
</gene>
<dbReference type="EMBL" id="AMYT01000017">
    <property type="protein sequence ID" value="EKU27381.1"/>
    <property type="molecule type" value="Genomic_DNA"/>
</dbReference>
<dbReference type="GO" id="GO:0016655">
    <property type="term" value="F:oxidoreductase activity, acting on NAD(P)H, quinone or similar compound as acceptor"/>
    <property type="evidence" value="ECO:0007669"/>
    <property type="project" value="InterPro"/>
</dbReference>
<dbReference type="GO" id="GO:0010181">
    <property type="term" value="F:FMN binding"/>
    <property type="evidence" value="ECO:0007669"/>
    <property type="project" value="UniProtKB-UniRule"/>
</dbReference>
<comment type="similarity">
    <text evidence="6">Belongs to the azoreductase type 1 family.</text>
</comment>
<dbReference type="GO" id="GO:0016652">
    <property type="term" value="F:oxidoreductase activity, acting on NAD(P)H as acceptor"/>
    <property type="evidence" value="ECO:0007669"/>
    <property type="project" value="UniProtKB-UniRule"/>
</dbReference>
<evidence type="ECO:0000313" key="9">
    <source>
        <dbReference type="Proteomes" id="UP000016057"/>
    </source>
</evidence>
<dbReference type="InterPro" id="IPR003680">
    <property type="entry name" value="Flavodoxin_fold"/>
</dbReference>
<dbReference type="PATRIC" id="fig|1234409.3.peg.663"/>
<dbReference type="PANTHER" id="PTHR43741:SF4">
    <property type="entry name" value="FMN-DEPENDENT NADH:QUINONE OXIDOREDUCTASE"/>
    <property type="match status" value="1"/>
</dbReference>
<feature type="domain" description="Flavodoxin-like fold" evidence="7">
    <location>
        <begin position="4"/>
        <end position="182"/>
    </location>
</feature>
<name>K8ZP71_9ENTE</name>
<dbReference type="Proteomes" id="UP000016057">
    <property type="component" value="Unassembled WGS sequence"/>
</dbReference>
<dbReference type="HAMAP" id="MF_01216">
    <property type="entry name" value="Azoreductase_type1"/>
    <property type="match status" value="1"/>
</dbReference>
<dbReference type="AlphaFoldDB" id="K8ZP71"/>
<reference evidence="8 9" key="1">
    <citation type="journal article" date="2013" name="Genome Announc.">
        <title>Draft Genome Sequence of Catellicoccus marimammalium, a Novel Species Commonly Found in Gull Feces.</title>
        <authorList>
            <person name="Weigand M.R."/>
            <person name="Ryu H."/>
            <person name="Bozcek L."/>
            <person name="Konstantinidis K.T."/>
            <person name="Santo Domingo J.W."/>
        </authorList>
    </citation>
    <scope>NUCLEOTIDE SEQUENCE [LARGE SCALE GENOMIC DNA]</scope>
    <source>
        <strain evidence="8 9">M35/04/3</strain>
    </source>
</reference>
<dbReference type="GO" id="GO:0009055">
    <property type="term" value="F:electron transfer activity"/>
    <property type="evidence" value="ECO:0007669"/>
    <property type="project" value="UniProtKB-UniRule"/>
</dbReference>
<proteinExistence type="inferred from homology"/>
<dbReference type="EC" id="1.7.1.17" evidence="6"/>
<dbReference type="RefSeq" id="WP_009490092.1">
    <property type="nucleotide sequence ID" value="NZ_AMYT01000017.1"/>
</dbReference>
<comment type="subunit">
    <text evidence="6">Homodimer.</text>
</comment>
<evidence type="ECO:0000256" key="4">
    <source>
        <dbReference type="ARBA" id="ARBA00023027"/>
    </source>
</evidence>
<keyword evidence="3 6" id="KW-0560">Oxidoreductase</keyword>
<protein>
    <recommendedName>
        <fullName evidence="6">FMN dependent NADH:quinone oxidoreductase</fullName>
        <ecNumber evidence="6">1.6.5.-</ecNumber>
    </recommendedName>
    <alternativeName>
        <fullName evidence="6">Azo-dye reductase</fullName>
    </alternativeName>
    <alternativeName>
        <fullName evidence="6">FMN-dependent NADH-azo compound oxidoreductase</fullName>
    </alternativeName>
    <alternativeName>
        <fullName evidence="6">FMN-dependent NADH-azoreductase</fullName>
        <ecNumber evidence="6">1.7.1.17</ecNumber>
    </alternativeName>
</protein>
<dbReference type="SUPFAM" id="SSF52218">
    <property type="entry name" value="Flavoproteins"/>
    <property type="match status" value="1"/>
</dbReference>
<keyword evidence="9" id="KW-1185">Reference proteome</keyword>
<evidence type="ECO:0000256" key="3">
    <source>
        <dbReference type="ARBA" id="ARBA00023002"/>
    </source>
</evidence>
<evidence type="ECO:0000256" key="1">
    <source>
        <dbReference type="ARBA" id="ARBA00022630"/>
    </source>
</evidence>
<dbReference type="PANTHER" id="PTHR43741">
    <property type="entry name" value="FMN-DEPENDENT NADH-AZOREDUCTASE 1"/>
    <property type="match status" value="1"/>
</dbReference>
<dbReference type="STRING" id="1234409.C683_0712"/>
<dbReference type="EC" id="1.6.5.-" evidence="6"/>
<keyword evidence="4 6" id="KW-0520">NAD</keyword>
<comment type="cofactor">
    <cofactor evidence="6">
        <name>FMN</name>
        <dbReference type="ChEBI" id="CHEBI:58210"/>
    </cofactor>
    <text evidence="6">Binds 1 FMN per subunit.</text>
</comment>
<dbReference type="InterPro" id="IPR023048">
    <property type="entry name" value="NADH:quinone_OxRdtase_FMN_depd"/>
</dbReference>
<comment type="function">
    <text evidence="6">Also exhibits azoreductase activity. Catalyzes the reductive cleavage of the azo bond in aromatic azo compounds to the corresponding amines.</text>
</comment>
<keyword evidence="1 6" id="KW-0285">Flavoprotein</keyword>
<keyword evidence="2 6" id="KW-0288">FMN</keyword>
<sequence length="200" mass="22724">MTQKLLAIKAHPFTKEKSTTVALLDQFLESYAESHPEDEITVLDLFATEIPDIDGTLLTAWETDPSEWTEAQRVCAERFDSFSNQFLEYDKIVIANPLWNMHVPTRLKAWLDTLLITNKTFRYTSHGPEGLVKGKKVMHLQSNGSPFGGQDPATKHIEGIFKFIGIHDVEHIFIDGKDRSAGRHLPKLAMEEAKEKAKEF</sequence>
<evidence type="ECO:0000313" key="8">
    <source>
        <dbReference type="EMBL" id="EKU27381.1"/>
    </source>
</evidence>
<accession>K8ZP71</accession>
<comment type="caution">
    <text evidence="6">Lacks conserved residue(s) required for the propagation of feature annotation.</text>
</comment>
<dbReference type="eggNOG" id="COG1182">
    <property type="taxonomic scope" value="Bacteria"/>
</dbReference>
<organism evidence="8 9">
    <name type="scientific">Catellicoccus marimammalium M35/04/3</name>
    <dbReference type="NCBI Taxonomy" id="1234409"/>
    <lineage>
        <taxon>Bacteria</taxon>
        <taxon>Bacillati</taxon>
        <taxon>Bacillota</taxon>
        <taxon>Bacilli</taxon>
        <taxon>Lactobacillales</taxon>
        <taxon>Enterococcaceae</taxon>
        <taxon>Catellicoccus</taxon>
    </lineage>
</organism>
<dbReference type="OrthoDB" id="9805013at2"/>
<evidence type="ECO:0000256" key="2">
    <source>
        <dbReference type="ARBA" id="ARBA00022643"/>
    </source>
</evidence>